<gene>
    <name evidence="1" type="ORF">BpHYR1_040327</name>
</gene>
<reference evidence="1 2" key="1">
    <citation type="journal article" date="2018" name="Sci. Rep.">
        <title>Genomic signatures of local adaptation to the degree of environmental predictability in rotifers.</title>
        <authorList>
            <person name="Franch-Gras L."/>
            <person name="Hahn C."/>
            <person name="Garcia-Roger E.M."/>
            <person name="Carmona M.J."/>
            <person name="Serra M."/>
            <person name="Gomez A."/>
        </authorList>
    </citation>
    <scope>NUCLEOTIDE SEQUENCE [LARGE SCALE GENOMIC DNA]</scope>
    <source>
        <strain evidence="1">HYR1</strain>
    </source>
</reference>
<accession>A0A3M7P3N4</accession>
<organism evidence="1 2">
    <name type="scientific">Brachionus plicatilis</name>
    <name type="common">Marine rotifer</name>
    <name type="synonym">Brachionus muelleri</name>
    <dbReference type="NCBI Taxonomy" id="10195"/>
    <lineage>
        <taxon>Eukaryota</taxon>
        <taxon>Metazoa</taxon>
        <taxon>Spiralia</taxon>
        <taxon>Gnathifera</taxon>
        <taxon>Rotifera</taxon>
        <taxon>Eurotatoria</taxon>
        <taxon>Monogononta</taxon>
        <taxon>Pseudotrocha</taxon>
        <taxon>Ploima</taxon>
        <taxon>Brachionidae</taxon>
        <taxon>Brachionus</taxon>
    </lineage>
</organism>
<protein>
    <submittedName>
        <fullName evidence="1">Uncharacterized protein</fullName>
    </submittedName>
</protein>
<keyword evidence="2" id="KW-1185">Reference proteome</keyword>
<dbReference type="AlphaFoldDB" id="A0A3M7P3N4"/>
<evidence type="ECO:0000313" key="2">
    <source>
        <dbReference type="Proteomes" id="UP000276133"/>
    </source>
</evidence>
<proteinExistence type="predicted"/>
<dbReference type="EMBL" id="REGN01013720">
    <property type="protein sequence ID" value="RMZ93549.1"/>
    <property type="molecule type" value="Genomic_DNA"/>
</dbReference>
<evidence type="ECO:0000313" key="1">
    <source>
        <dbReference type="EMBL" id="RMZ93549.1"/>
    </source>
</evidence>
<name>A0A3M7P3N4_BRAPC</name>
<sequence length="64" mass="7948">MNNLSADLLRRRLNWFGLEWHYFLHIMGIVIKDRLEFRKREDALCSSYNRFYPVEQDTRYCLAY</sequence>
<dbReference type="Proteomes" id="UP000276133">
    <property type="component" value="Unassembled WGS sequence"/>
</dbReference>
<comment type="caution">
    <text evidence="1">The sequence shown here is derived from an EMBL/GenBank/DDBJ whole genome shotgun (WGS) entry which is preliminary data.</text>
</comment>